<gene>
    <name evidence="1" type="ORF">HDIA_2611</name>
</gene>
<sequence length="228" mass="26105">MDHLKALKSLKCTTLEEAERCGLIIREDGGDEIGRLVPIGPWILSRPDLIDLMTDWRRNAMRFFMSRFEASSESMAWYLRTLSVGQDNRLLFLIEDPAGRFVGHIGLSGCDGQRAEIDNLMRGLSGGHPQLVPCAERTLLDWCFGVLNLESLNLKVLSYNFVTMNLHARFGFRETRRLPLRRYEKDGKTEHDEVDEAEANVDYRCVVMELGRGDFTRRMTEPAPQARP</sequence>
<evidence type="ECO:0008006" key="3">
    <source>
        <dbReference type="Google" id="ProtNLM"/>
    </source>
</evidence>
<dbReference type="EMBL" id="LT960614">
    <property type="protein sequence ID" value="SON56152.1"/>
    <property type="molecule type" value="Genomic_DNA"/>
</dbReference>
<dbReference type="KEGG" id="hdi:HDIA_2611"/>
<keyword evidence="2" id="KW-1185">Reference proteome</keyword>
<evidence type="ECO:0000313" key="2">
    <source>
        <dbReference type="Proteomes" id="UP000223606"/>
    </source>
</evidence>
<proteinExistence type="predicted"/>
<protein>
    <recommendedName>
        <fullName evidence="3">N-acetyltransferase domain-containing protein</fullName>
    </recommendedName>
</protein>
<dbReference type="AlphaFoldDB" id="A0A2C9D760"/>
<accession>A0A2C9D760</accession>
<organism evidence="1 2">
    <name type="scientific">Hartmannibacter diazotrophicus</name>
    <dbReference type="NCBI Taxonomy" id="1482074"/>
    <lineage>
        <taxon>Bacteria</taxon>
        <taxon>Pseudomonadati</taxon>
        <taxon>Pseudomonadota</taxon>
        <taxon>Alphaproteobacteria</taxon>
        <taxon>Hyphomicrobiales</taxon>
        <taxon>Pleomorphomonadaceae</taxon>
        <taxon>Hartmannibacter</taxon>
    </lineage>
</organism>
<dbReference type="SUPFAM" id="SSF55729">
    <property type="entry name" value="Acyl-CoA N-acyltransferases (Nat)"/>
    <property type="match status" value="1"/>
</dbReference>
<dbReference type="RefSeq" id="WP_099556572.1">
    <property type="nucleotide sequence ID" value="NZ_LT960614.1"/>
</dbReference>
<dbReference type="InterPro" id="IPR016181">
    <property type="entry name" value="Acyl_CoA_acyltransferase"/>
</dbReference>
<dbReference type="OrthoDB" id="2567761at2"/>
<dbReference type="Proteomes" id="UP000223606">
    <property type="component" value="Chromosome 1"/>
</dbReference>
<reference evidence="2" key="1">
    <citation type="submission" date="2017-09" db="EMBL/GenBank/DDBJ databases">
        <title>Genome sequence of Nannocystis excedens DSM 71.</title>
        <authorList>
            <person name="Blom J."/>
        </authorList>
    </citation>
    <scope>NUCLEOTIDE SEQUENCE [LARGE SCALE GENOMIC DNA]</scope>
    <source>
        <strain evidence="2">type strain: E19</strain>
    </source>
</reference>
<dbReference type="Gene3D" id="3.40.630.30">
    <property type="match status" value="1"/>
</dbReference>
<name>A0A2C9D760_9HYPH</name>
<evidence type="ECO:0000313" key="1">
    <source>
        <dbReference type="EMBL" id="SON56152.1"/>
    </source>
</evidence>